<protein>
    <submittedName>
        <fullName evidence="2">PIN domain-containing protein</fullName>
    </submittedName>
</protein>
<feature type="domain" description="PIN" evidence="1">
    <location>
        <begin position="6"/>
        <end position="135"/>
    </location>
</feature>
<dbReference type="InterPro" id="IPR029060">
    <property type="entry name" value="PIN-like_dom_sf"/>
</dbReference>
<dbReference type="Pfam" id="PF01850">
    <property type="entry name" value="PIN"/>
    <property type="match status" value="1"/>
</dbReference>
<name>A0A7V4EHF5_9DEIN</name>
<dbReference type="InterPro" id="IPR002716">
    <property type="entry name" value="PIN_dom"/>
</dbReference>
<sequence>MRVEALDTDVLIALLQALENPGHPEHASAKAYLEELSRGVRKVALPLPVVSEFLTGLEPQKWPEVLAYLEKHFRLLELNKAAAIEAARFFKARLDQEPLKGQERQCVRTDTFILGIAKVHGCTKVYTKDKRMAALTGQGLEVEEGLPKAIQDPLL</sequence>
<gene>
    <name evidence="2" type="ORF">ENT80_09205</name>
</gene>
<comment type="caution">
    <text evidence="2">The sequence shown here is derived from an EMBL/GenBank/DDBJ whole genome shotgun (WGS) entry which is preliminary data.</text>
</comment>
<organism evidence="2">
    <name type="scientific">Thermus tengchongensis</name>
    <dbReference type="NCBI Taxonomy" id="1214928"/>
    <lineage>
        <taxon>Bacteria</taxon>
        <taxon>Thermotogati</taxon>
        <taxon>Deinococcota</taxon>
        <taxon>Deinococci</taxon>
        <taxon>Thermales</taxon>
        <taxon>Thermaceae</taxon>
        <taxon>Thermus</taxon>
    </lineage>
</organism>
<dbReference type="AlphaFoldDB" id="A0A7V4EHF5"/>
<dbReference type="EMBL" id="DTAB01000521">
    <property type="protein sequence ID" value="HGN86317.1"/>
    <property type="molecule type" value="Genomic_DNA"/>
</dbReference>
<dbReference type="Gene3D" id="3.40.50.1010">
    <property type="entry name" value="5'-nuclease"/>
    <property type="match status" value="1"/>
</dbReference>
<proteinExistence type="predicted"/>
<reference evidence="2" key="1">
    <citation type="journal article" date="2020" name="mSystems">
        <title>Genome- and Community-Level Interaction Insights into Carbon Utilization and Element Cycling Functions of Hydrothermarchaeota in Hydrothermal Sediment.</title>
        <authorList>
            <person name="Zhou Z."/>
            <person name="Liu Y."/>
            <person name="Xu W."/>
            <person name="Pan J."/>
            <person name="Luo Z.H."/>
            <person name="Li M."/>
        </authorList>
    </citation>
    <scope>NUCLEOTIDE SEQUENCE [LARGE SCALE GENOMIC DNA]</scope>
    <source>
        <strain evidence="2">SpSt-611</strain>
    </source>
</reference>
<evidence type="ECO:0000259" key="1">
    <source>
        <dbReference type="Pfam" id="PF01850"/>
    </source>
</evidence>
<dbReference type="SUPFAM" id="SSF88723">
    <property type="entry name" value="PIN domain-like"/>
    <property type="match status" value="1"/>
</dbReference>
<evidence type="ECO:0000313" key="2">
    <source>
        <dbReference type="EMBL" id="HGN86317.1"/>
    </source>
</evidence>
<accession>A0A7V4EHF5</accession>